<keyword evidence="1" id="KW-1133">Transmembrane helix</keyword>
<proteinExistence type="predicted"/>
<reference evidence="2" key="1">
    <citation type="submission" date="2023-06" db="EMBL/GenBank/DDBJ databases">
        <title>Genome-scale phylogeny and comparative genomics of the fungal order Sordariales.</title>
        <authorList>
            <consortium name="Lawrence Berkeley National Laboratory"/>
            <person name="Hensen N."/>
            <person name="Bonometti L."/>
            <person name="Westerberg I."/>
            <person name="Brannstrom I.O."/>
            <person name="Guillou S."/>
            <person name="Cros-Aarteil S."/>
            <person name="Calhoun S."/>
            <person name="Haridas S."/>
            <person name="Kuo A."/>
            <person name="Mondo S."/>
            <person name="Pangilinan J."/>
            <person name="Riley R."/>
            <person name="Labutti K."/>
            <person name="Andreopoulos B."/>
            <person name="Lipzen A."/>
            <person name="Chen C."/>
            <person name="Yanf M."/>
            <person name="Daum C."/>
            <person name="Ng V."/>
            <person name="Clum A."/>
            <person name="Steindorff A."/>
            <person name="Ohm R."/>
            <person name="Martin F."/>
            <person name="Silar P."/>
            <person name="Natvig D."/>
            <person name="Lalanne C."/>
            <person name="Gautier V."/>
            <person name="Ament-Velasquez S.L."/>
            <person name="Kruys A."/>
            <person name="Hutchinson M.I."/>
            <person name="Powell A.J."/>
            <person name="Barry K."/>
            <person name="Miller A.N."/>
            <person name="Grigoriev I.V."/>
            <person name="Debuchy R."/>
            <person name="Gladieux P."/>
            <person name="Thoren M.H."/>
            <person name="Johannesson H."/>
        </authorList>
    </citation>
    <scope>NUCLEOTIDE SEQUENCE</scope>
    <source>
        <strain evidence="2">PSN4</strain>
    </source>
</reference>
<dbReference type="EMBL" id="MU839846">
    <property type="protein sequence ID" value="KAK1750532.1"/>
    <property type="molecule type" value="Genomic_DNA"/>
</dbReference>
<accession>A0AAJ0B5G9</accession>
<gene>
    <name evidence="2" type="ORF">QBC47DRAFT_406894</name>
</gene>
<feature type="transmembrane region" description="Helical" evidence="1">
    <location>
        <begin position="40"/>
        <end position="61"/>
    </location>
</feature>
<sequence>MGADRSVYKYTRCLATWQCSLIPQLIPHPPLLSFDPLETAIMRFLSLVALASVVAAGALPASMFGFDLEKRCQGADGSLCDTAALRCCAGLYCCGFNRNGIGGRCKNDPVGNPDPNNCV</sequence>
<dbReference type="AlphaFoldDB" id="A0AAJ0B5G9"/>
<keyword evidence="3" id="KW-1185">Reference proteome</keyword>
<evidence type="ECO:0000313" key="3">
    <source>
        <dbReference type="Proteomes" id="UP001239445"/>
    </source>
</evidence>
<name>A0AAJ0B5G9_9PEZI</name>
<organism evidence="2 3">
    <name type="scientific">Echria macrotheca</name>
    <dbReference type="NCBI Taxonomy" id="438768"/>
    <lineage>
        <taxon>Eukaryota</taxon>
        <taxon>Fungi</taxon>
        <taxon>Dikarya</taxon>
        <taxon>Ascomycota</taxon>
        <taxon>Pezizomycotina</taxon>
        <taxon>Sordariomycetes</taxon>
        <taxon>Sordariomycetidae</taxon>
        <taxon>Sordariales</taxon>
        <taxon>Schizotheciaceae</taxon>
        <taxon>Echria</taxon>
    </lineage>
</organism>
<comment type="caution">
    <text evidence="2">The sequence shown here is derived from an EMBL/GenBank/DDBJ whole genome shotgun (WGS) entry which is preliminary data.</text>
</comment>
<evidence type="ECO:0000256" key="1">
    <source>
        <dbReference type="SAM" id="Phobius"/>
    </source>
</evidence>
<protein>
    <submittedName>
        <fullName evidence="2">Uncharacterized protein</fullName>
    </submittedName>
</protein>
<keyword evidence="1" id="KW-0472">Membrane</keyword>
<dbReference type="Proteomes" id="UP001239445">
    <property type="component" value="Unassembled WGS sequence"/>
</dbReference>
<keyword evidence="1" id="KW-0812">Transmembrane</keyword>
<evidence type="ECO:0000313" key="2">
    <source>
        <dbReference type="EMBL" id="KAK1750532.1"/>
    </source>
</evidence>